<feature type="non-terminal residue" evidence="1">
    <location>
        <position position="1"/>
    </location>
</feature>
<evidence type="ECO:0000313" key="1">
    <source>
        <dbReference type="EMBL" id="CAG8674829.1"/>
    </source>
</evidence>
<keyword evidence="2" id="KW-1185">Reference proteome</keyword>
<comment type="caution">
    <text evidence="1">The sequence shown here is derived from an EMBL/GenBank/DDBJ whole genome shotgun (WGS) entry which is preliminary data.</text>
</comment>
<gene>
    <name evidence="1" type="ORF">DHETER_LOCUS10350</name>
</gene>
<accession>A0ACA9NTI0</accession>
<reference evidence="1" key="1">
    <citation type="submission" date="2021-06" db="EMBL/GenBank/DDBJ databases">
        <authorList>
            <person name="Kallberg Y."/>
            <person name="Tangrot J."/>
            <person name="Rosling A."/>
        </authorList>
    </citation>
    <scope>NUCLEOTIDE SEQUENCE</scope>
    <source>
        <strain evidence="1">IL203A</strain>
    </source>
</reference>
<evidence type="ECO:0000313" key="2">
    <source>
        <dbReference type="Proteomes" id="UP000789702"/>
    </source>
</evidence>
<name>A0ACA9NTI0_9GLOM</name>
<dbReference type="EMBL" id="CAJVPU010020061">
    <property type="protein sequence ID" value="CAG8674829.1"/>
    <property type="molecule type" value="Genomic_DNA"/>
</dbReference>
<protein>
    <submittedName>
        <fullName evidence="1">3317_t:CDS:1</fullName>
    </submittedName>
</protein>
<dbReference type="Proteomes" id="UP000789702">
    <property type="component" value="Unassembled WGS sequence"/>
</dbReference>
<sequence>KMESISGSIYLENPKKETDPNILEDEDTQKFEGLSFMIKLTTIQGSRNSARLFFINEENNEKESPIPSEIRVIDNTIFSTPFTVSPFPGTNSFLIDHLHRYQVYYNNQCIYHIYSEKKFVIHNDRKPLQYFYNP</sequence>
<organism evidence="1 2">
    <name type="scientific">Dentiscutata heterogama</name>
    <dbReference type="NCBI Taxonomy" id="1316150"/>
    <lineage>
        <taxon>Eukaryota</taxon>
        <taxon>Fungi</taxon>
        <taxon>Fungi incertae sedis</taxon>
        <taxon>Mucoromycota</taxon>
        <taxon>Glomeromycotina</taxon>
        <taxon>Glomeromycetes</taxon>
        <taxon>Diversisporales</taxon>
        <taxon>Gigasporaceae</taxon>
        <taxon>Dentiscutata</taxon>
    </lineage>
</organism>
<proteinExistence type="predicted"/>